<dbReference type="AlphaFoldDB" id="A0A077ZDQ9"/>
<keyword evidence="6" id="KW-0143">Chaperone</keyword>
<dbReference type="GO" id="GO:0071555">
    <property type="term" value="P:cell wall organization"/>
    <property type="evidence" value="ECO:0007669"/>
    <property type="project" value="InterPro"/>
</dbReference>
<dbReference type="Pfam" id="PF00345">
    <property type="entry name" value="PapD_N"/>
    <property type="match status" value="1"/>
</dbReference>
<dbReference type="InterPro" id="IPR016148">
    <property type="entry name" value="Pili_assmbl_chaperone_C"/>
</dbReference>
<dbReference type="InterPro" id="IPR001829">
    <property type="entry name" value="Pili_assmbl_chaperone_bac"/>
</dbReference>
<comment type="similarity">
    <text evidence="2">Belongs to the periplasmic pilus chaperone family.</text>
</comment>
<protein>
    <submittedName>
        <fullName evidence="11">PapD C and Fimbrial and PapD N domain containing protein</fullName>
    </submittedName>
</protein>
<evidence type="ECO:0000256" key="4">
    <source>
        <dbReference type="ARBA" id="ARBA00022729"/>
    </source>
</evidence>
<keyword evidence="12" id="KW-1185">Reference proteome</keyword>
<dbReference type="SUPFAM" id="SSF49584">
    <property type="entry name" value="Periplasmic chaperone C-domain"/>
    <property type="match status" value="1"/>
</dbReference>
<dbReference type="Pfam" id="PF02753">
    <property type="entry name" value="PapD_C"/>
    <property type="match status" value="1"/>
</dbReference>
<evidence type="ECO:0000313" key="11">
    <source>
        <dbReference type="EMBL" id="CDW57979.1"/>
    </source>
</evidence>
<dbReference type="PRINTS" id="PR00969">
    <property type="entry name" value="CHAPERONPILI"/>
</dbReference>
<dbReference type="SUPFAM" id="SSF49354">
    <property type="entry name" value="PapD-like"/>
    <property type="match status" value="1"/>
</dbReference>
<keyword evidence="4 8" id="KW-0732">Signal</keyword>
<dbReference type="STRING" id="36087.A0A077ZDQ9"/>
<dbReference type="InterPro" id="IPR008966">
    <property type="entry name" value="Adhesion_dom_sf"/>
</dbReference>
<comment type="subcellular location">
    <subcellularLocation>
        <location evidence="1">Periplasm</location>
    </subcellularLocation>
</comment>
<evidence type="ECO:0000256" key="8">
    <source>
        <dbReference type="SAM" id="SignalP"/>
    </source>
</evidence>
<dbReference type="PANTHER" id="PTHR30251:SF5">
    <property type="entry name" value="FIMBRIAL CHAPARONE PROTEIN"/>
    <property type="match status" value="1"/>
</dbReference>
<dbReference type="InterPro" id="IPR018046">
    <property type="entry name" value="Pili_assmbl_chaperone_CS"/>
</dbReference>
<dbReference type="Proteomes" id="UP000030665">
    <property type="component" value="Unassembled WGS sequence"/>
</dbReference>
<evidence type="ECO:0000313" key="12">
    <source>
        <dbReference type="Proteomes" id="UP000030665"/>
    </source>
</evidence>
<dbReference type="Gene3D" id="2.60.40.1090">
    <property type="entry name" value="Fimbrial-type adhesion domain"/>
    <property type="match status" value="1"/>
</dbReference>
<keyword evidence="3" id="KW-1029">Fimbrium biogenesis</keyword>
<dbReference type="InterPro" id="IPR050643">
    <property type="entry name" value="Periplasmic_pilus_chap"/>
</dbReference>
<evidence type="ECO:0000259" key="10">
    <source>
        <dbReference type="Pfam" id="PF02753"/>
    </source>
</evidence>
<dbReference type="GO" id="GO:0007155">
    <property type="term" value="P:cell adhesion"/>
    <property type="evidence" value="ECO:0007669"/>
    <property type="project" value="InterPro"/>
</dbReference>
<sequence length="577" mass="64699">MKGLPLLLLVASLCSHAALQPDRTRIVFNANDKATSLRVDNRSDKLPYLAYSWLENEKGEKSDDLLVALPPIQRLEPKATTQVRIVKQASTAKLPGDRETLFFYNMREIPPAPEKNSDHAVLQVAIQSRIKVFWRPAALRKKAGEKVELQLQVSQQGNQLTLKNPTAYYLTIAYLGRNEKGVFPGFKTVMIAPFSTVNTNTGSYSGSQFYLGYMDDYGARGGEEMSAGKGVLLVICLLFLPLKSALALNCYFGSSGGSVEKSEVIQPFAVPGNAKPGDKIWESDDIKIPVYCDNNTNGNFESEHVYAWVNPYPGVQDRYYQLGVTYNGVDYDANQRKSRIDTNQCIDSKNIDIYTPEQIIAMGWQNKICSGDPANIHMSRTFLARMRLYVKIREMPPHDYQSTLSDYIVVQFDGAGSVNEDPTAQNLKYHITGLENIRVLDCSVNFSISPETQVIDFGKFNLLDIRRHNMTKTFSIKTTKSQNDQCTDGFKVSSSFYTEETLVEEDKALLIGNGLKLRLLDENASPYTFNKYAEYADFTSDMLIYEKTYTAELSSIAGTPIEAGPFDTVVLFKINYN</sequence>
<name>A0A077ZDQ9_TRITR</name>
<feature type="domain" description="Pili assembly chaperone N-terminal" evidence="9">
    <location>
        <begin position="19"/>
        <end position="139"/>
    </location>
</feature>
<feature type="domain" description="Pili assembly chaperone C-terminal" evidence="10">
    <location>
        <begin position="162"/>
        <end position="220"/>
    </location>
</feature>
<evidence type="ECO:0000259" key="9">
    <source>
        <dbReference type="Pfam" id="PF00345"/>
    </source>
</evidence>
<dbReference type="InterPro" id="IPR013783">
    <property type="entry name" value="Ig-like_fold"/>
</dbReference>
<gene>
    <name evidence="11" type="ORF">TTRE_0000628001</name>
</gene>
<dbReference type="PROSITE" id="PS00635">
    <property type="entry name" value="PILI_CHAPERONE"/>
    <property type="match status" value="1"/>
</dbReference>
<evidence type="ECO:0000256" key="7">
    <source>
        <dbReference type="ARBA" id="ARBA00023319"/>
    </source>
</evidence>
<dbReference type="InterPro" id="IPR008962">
    <property type="entry name" value="PapD-like_sf"/>
</dbReference>
<dbReference type="InterPro" id="IPR036316">
    <property type="entry name" value="Pili_assmbl_chap_C_dom_sf"/>
</dbReference>
<evidence type="ECO:0000256" key="1">
    <source>
        <dbReference type="ARBA" id="ARBA00004418"/>
    </source>
</evidence>
<keyword evidence="5" id="KW-0574">Periplasm</keyword>
<feature type="chain" id="PRO_5001728619" evidence="8">
    <location>
        <begin position="20"/>
        <end position="577"/>
    </location>
</feature>
<dbReference type="FunFam" id="2.60.40.10:FF:000458">
    <property type="entry name" value="Molecular chaperone FimC"/>
    <property type="match status" value="1"/>
</dbReference>
<reference evidence="11" key="1">
    <citation type="submission" date="2014-01" db="EMBL/GenBank/DDBJ databases">
        <authorList>
            <person name="Aslett M."/>
        </authorList>
    </citation>
    <scope>NUCLEOTIDE SEQUENCE</scope>
</reference>
<dbReference type="InterPro" id="IPR036937">
    <property type="entry name" value="Adhesion_dom_fimbrial_sf"/>
</dbReference>
<proteinExistence type="inferred from homology"/>
<dbReference type="InterPro" id="IPR016147">
    <property type="entry name" value="Pili_assmbl_chaperone_N"/>
</dbReference>
<reference evidence="11" key="2">
    <citation type="submission" date="2014-03" db="EMBL/GenBank/DDBJ databases">
        <title>The whipworm genome and dual-species transcriptomics of an intimate host-pathogen interaction.</title>
        <authorList>
            <person name="Foth B.J."/>
            <person name="Tsai I.J."/>
            <person name="Reid A.J."/>
            <person name="Bancroft A.J."/>
            <person name="Nichol S."/>
            <person name="Tracey A."/>
            <person name="Holroyd N."/>
            <person name="Cotton J.A."/>
            <person name="Stanley E.J."/>
            <person name="Zarowiecki M."/>
            <person name="Liu J.Z."/>
            <person name="Huckvale T."/>
            <person name="Cooper P.J."/>
            <person name="Grencis R.K."/>
            <person name="Berriman M."/>
        </authorList>
    </citation>
    <scope>NUCLEOTIDE SEQUENCE [LARGE SCALE GENOMIC DNA]</scope>
</reference>
<keyword evidence="7" id="KW-0393">Immunoglobulin domain</keyword>
<evidence type="ECO:0000256" key="5">
    <source>
        <dbReference type="ARBA" id="ARBA00022764"/>
    </source>
</evidence>
<dbReference type="SUPFAM" id="SSF49401">
    <property type="entry name" value="Bacterial adhesins"/>
    <property type="match status" value="1"/>
</dbReference>
<dbReference type="PANTHER" id="PTHR30251">
    <property type="entry name" value="PILUS ASSEMBLY CHAPERONE"/>
    <property type="match status" value="1"/>
</dbReference>
<evidence type="ECO:0000256" key="6">
    <source>
        <dbReference type="ARBA" id="ARBA00023186"/>
    </source>
</evidence>
<evidence type="ECO:0000256" key="3">
    <source>
        <dbReference type="ARBA" id="ARBA00022558"/>
    </source>
</evidence>
<organism evidence="11 12">
    <name type="scientific">Trichuris trichiura</name>
    <name type="common">Whipworm</name>
    <name type="synonym">Trichocephalus trichiurus</name>
    <dbReference type="NCBI Taxonomy" id="36087"/>
    <lineage>
        <taxon>Eukaryota</taxon>
        <taxon>Metazoa</taxon>
        <taxon>Ecdysozoa</taxon>
        <taxon>Nematoda</taxon>
        <taxon>Enoplea</taxon>
        <taxon>Dorylaimia</taxon>
        <taxon>Trichinellida</taxon>
        <taxon>Trichuridae</taxon>
        <taxon>Trichuris</taxon>
    </lineage>
</organism>
<evidence type="ECO:0000256" key="2">
    <source>
        <dbReference type="ARBA" id="ARBA00007399"/>
    </source>
</evidence>
<dbReference type="Gene3D" id="2.60.40.10">
    <property type="entry name" value="Immunoglobulins"/>
    <property type="match status" value="2"/>
</dbReference>
<accession>A0A077ZDQ9</accession>
<dbReference type="OrthoDB" id="10266994at2759"/>
<feature type="signal peptide" evidence="8">
    <location>
        <begin position="1"/>
        <end position="19"/>
    </location>
</feature>
<dbReference type="EMBL" id="HG806248">
    <property type="protein sequence ID" value="CDW57979.1"/>
    <property type="molecule type" value="Genomic_DNA"/>
</dbReference>